<keyword evidence="7" id="KW-0067">ATP-binding</keyword>
<feature type="transmembrane region" description="Helical" evidence="10">
    <location>
        <begin position="418"/>
        <end position="440"/>
    </location>
</feature>
<feature type="domain" description="ABC transporter" evidence="11">
    <location>
        <begin position="493"/>
        <end position="729"/>
    </location>
</feature>
<evidence type="ECO:0000256" key="4">
    <source>
        <dbReference type="ARBA" id="ARBA00022692"/>
    </source>
</evidence>
<dbReference type="InterPro" id="IPR039421">
    <property type="entry name" value="Type_1_exporter"/>
</dbReference>
<dbReference type="GO" id="GO:0005524">
    <property type="term" value="F:ATP binding"/>
    <property type="evidence" value="ECO:0007669"/>
    <property type="project" value="UniProtKB-KW"/>
</dbReference>
<dbReference type="Gene3D" id="3.90.70.10">
    <property type="entry name" value="Cysteine proteinases"/>
    <property type="match status" value="1"/>
</dbReference>
<dbReference type="InterPro" id="IPR027417">
    <property type="entry name" value="P-loop_NTPase"/>
</dbReference>
<evidence type="ECO:0000256" key="1">
    <source>
        <dbReference type="ARBA" id="ARBA00004651"/>
    </source>
</evidence>
<dbReference type="CDD" id="cd18571">
    <property type="entry name" value="ABC_6TM_peptidase_like"/>
    <property type="match status" value="1"/>
</dbReference>
<keyword evidence="3" id="KW-1003">Cell membrane</keyword>
<feature type="domain" description="Peptidase C39" evidence="13">
    <location>
        <begin position="9"/>
        <end position="137"/>
    </location>
</feature>
<dbReference type="PROSITE" id="PS50929">
    <property type="entry name" value="ABC_TM1F"/>
    <property type="match status" value="1"/>
</dbReference>
<feature type="transmembrane region" description="Helical" evidence="10">
    <location>
        <begin position="166"/>
        <end position="193"/>
    </location>
</feature>
<evidence type="ECO:0000313" key="15">
    <source>
        <dbReference type="Proteomes" id="UP000286038"/>
    </source>
</evidence>
<dbReference type="PROSITE" id="PS50990">
    <property type="entry name" value="PEPTIDASE_C39"/>
    <property type="match status" value="1"/>
</dbReference>
<feature type="transmembrane region" description="Helical" evidence="10">
    <location>
        <begin position="314"/>
        <end position="335"/>
    </location>
</feature>
<dbReference type="InterPro" id="IPR005074">
    <property type="entry name" value="Peptidase_C39"/>
</dbReference>
<comment type="subcellular location">
    <subcellularLocation>
        <location evidence="1">Cell membrane</location>
        <topology evidence="1">Multi-pass membrane protein</topology>
    </subcellularLocation>
</comment>
<gene>
    <name evidence="14" type="ORF">DWZ68_17150</name>
</gene>
<evidence type="ECO:0000259" key="11">
    <source>
        <dbReference type="PROSITE" id="PS50893"/>
    </source>
</evidence>
<dbReference type="InterPro" id="IPR017871">
    <property type="entry name" value="ABC_transporter-like_CS"/>
</dbReference>
<dbReference type="RefSeq" id="WP_118451043.1">
    <property type="nucleotide sequence ID" value="NZ_CABJDM010000038.1"/>
</dbReference>
<keyword evidence="8 10" id="KW-1133">Transmembrane helix</keyword>
<proteinExistence type="predicted"/>
<dbReference type="GO" id="GO:0008233">
    <property type="term" value="F:peptidase activity"/>
    <property type="evidence" value="ECO:0007669"/>
    <property type="project" value="InterPro"/>
</dbReference>
<reference evidence="14 15" key="1">
    <citation type="submission" date="2018-08" db="EMBL/GenBank/DDBJ databases">
        <title>A genome reference for cultivated species of the human gut microbiota.</title>
        <authorList>
            <person name="Zou Y."/>
            <person name="Xue W."/>
            <person name="Luo G."/>
        </authorList>
    </citation>
    <scope>NUCLEOTIDE SEQUENCE [LARGE SCALE GENOMIC DNA]</scope>
    <source>
        <strain evidence="14 15">AF34-33</strain>
    </source>
</reference>
<dbReference type="InterPro" id="IPR003593">
    <property type="entry name" value="AAA+_ATPase"/>
</dbReference>
<dbReference type="SUPFAM" id="SSF52540">
    <property type="entry name" value="P-loop containing nucleoside triphosphate hydrolases"/>
    <property type="match status" value="1"/>
</dbReference>
<sequence>MKRFPFYRQLDSTDCGPTCLKIISEYYGKKLTSSFLINKIFVSQQGISMLSLKQAAESIGFETRARQVDWDFLIKHVKSPCIIHWNKNHFVIIYKIKKRVSKGKLNYTVYVCDPAFGKVKYSEKEFFEYWGISESDPKGFVLELKPNQQFYDMIVDRKERLRLRDFFSYLTPYYIGVFQFFLTMIWASVINLIFPFLTQAVVDIGIVDKNYNFIFVLLVAQLLITLGEVANDMIRSRLMLHITTRIGISFISDFLFKLVRLPISFFDMKRIGDIMQRINDNIRIQNFLTGTFISIIVALIIFIVYTIIMAKYNWGILFIFFSGSILYILWITFFLKKRRELDKKRFEVSTANQNKVIQLITGMQEIKLNGCEQKKLWEWENIQTKLYNIELNSLSLEQTQSLGGLFIDQVKNILISFLAARLVINGSMTLGMMMAMQYIIGQLNAPVSQFINFMGSTQDAKMSLERLGEIYNREDEESEEKPKNIEIPKNADIIFNNVVFQYEGPNSKRILDGLTMRIKTGKVNAIVGVSGSGKTTILKLLLGFYHPTEGEINLGNKNLNSYSDTAWRQQCGVVMQEGFIFSDSILQNIIIKDDKPNIQQFDYAVQVANLKSFIDSLPMGFHTIIGAEGNGISAGQRQRILIARAIYKNPSYIFMDEATNALDTTNEKIILENLNNFFATRTVVIIAHRLSTIKNADNIIVINEGQVAESGKHNELIKQQGLYFNLVKDQIELNQ</sequence>
<dbReference type="GO" id="GO:0006508">
    <property type="term" value="P:proteolysis"/>
    <property type="evidence" value="ECO:0007669"/>
    <property type="project" value="InterPro"/>
</dbReference>
<dbReference type="EMBL" id="QRPV01000038">
    <property type="protein sequence ID" value="RHM39185.1"/>
    <property type="molecule type" value="Genomic_DNA"/>
</dbReference>
<dbReference type="SUPFAM" id="SSF90123">
    <property type="entry name" value="ABC transporter transmembrane region"/>
    <property type="match status" value="1"/>
</dbReference>
<feature type="transmembrane region" description="Helical" evidence="10">
    <location>
        <begin position="287"/>
        <end position="308"/>
    </location>
</feature>
<feature type="domain" description="ABC transmembrane type-1" evidence="12">
    <location>
        <begin position="187"/>
        <end position="459"/>
    </location>
</feature>
<dbReference type="PROSITE" id="PS00211">
    <property type="entry name" value="ABC_TRANSPORTER_1"/>
    <property type="match status" value="1"/>
</dbReference>
<protein>
    <submittedName>
        <fullName evidence="14">Peptidase domain-containing ABC transporter</fullName>
    </submittedName>
</protein>
<evidence type="ECO:0000256" key="5">
    <source>
        <dbReference type="ARBA" id="ARBA00022741"/>
    </source>
</evidence>
<keyword evidence="9 10" id="KW-0472">Membrane</keyword>
<evidence type="ECO:0000256" key="8">
    <source>
        <dbReference type="ARBA" id="ARBA00022989"/>
    </source>
</evidence>
<dbReference type="InterPro" id="IPR011527">
    <property type="entry name" value="ABC1_TM_dom"/>
</dbReference>
<evidence type="ECO:0000313" key="14">
    <source>
        <dbReference type="EMBL" id="RHM39185.1"/>
    </source>
</evidence>
<dbReference type="PANTHER" id="PTHR43394">
    <property type="entry name" value="ATP-DEPENDENT PERMEASE MDL1, MITOCHONDRIAL"/>
    <property type="match status" value="1"/>
</dbReference>
<dbReference type="PROSITE" id="PS50893">
    <property type="entry name" value="ABC_TRANSPORTER_2"/>
    <property type="match status" value="1"/>
</dbReference>
<keyword evidence="2" id="KW-0813">Transport</keyword>
<organism evidence="14 15">
    <name type="scientific">Butyricimonas virosa</name>
    <dbReference type="NCBI Taxonomy" id="544645"/>
    <lineage>
        <taxon>Bacteria</taxon>
        <taxon>Pseudomonadati</taxon>
        <taxon>Bacteroidota</taxon>
        <taxon>Bacteroidia</taxon>
        <taxon>Bacteroidales</taxon>
        <taxon>Odoribacteraceae</taxon>
        <taxon>Butyricimonas</taxon>
    </lineage>
</organism>
<dbReference type="FunFam" id="3.40.50.300:FF:000299">
    <property type="entry name" value="ABC transporter ATP-binding protein/permease"/>
    <property type="match status" value="1"/>
</dbReference>
<dbReference type="InterPro" id="IPR036640">
    <property type="entry name" value="ABC1_TM_sf"/>
</dbReference>
<evidence type="ECO:0000259" key="13">
    <source>
        <dbReference type="PROSITE" id="PS50990"/>
    </source>
</evidence>
<dbReference type="InterPro" id="IPR003439">
    <property type="entry name" value="ABC_transporter-like_ATP-bd"/>
</dbReference>
<evidence type="ECO:0000256" key="2">
    <source>
        <dbReference type="ARBA" id="ARBA00022448"/>
    </source>
</evidence>
<dbReference type="Pfam" id="PF03412">
    <property type="entry name" value="Peptidase_C39"/>
    <property type="match status" value="1"/>
</dbReference>
<dbReference type="Pfam" id="PF00005">
    <property type="entry name" value="ABC_tran"/>
    <property type="match status" value="1"/>
</dbReference>
<dbReference type="Gene3D" id="3.40.50.300">
    <property type="entry name" value="P-loop containing nucleotide triphosphate hydrolases"/>
    <property type="match status" value="1"/>
</dbReference>
<comment type="caution">
    <text evidence="14">The sequence shown here is derived from an EMBL/GenBank/DDBJ whole genome shotgun (WGS) entry which is preliminary data.</text>
</comment>
<evidence type="ECO:0000256" key="10">
    <source>
        <dbReference type="SAM" id="Phobius"/>
    </source>
</evidence>
<accession>A0A415QC24</accession>
<keyword evidence="5" id="KW-0547">Nucleotide-binding</keyword>
<dbReference type="SMART" id="SM00382">
    <property type="entry name" value="AAA"/>
    <property type="match status" value="1"/>
</dbReference>
<evidence type="ECO:0000256" key="3">
    <source>
        <dbReference type="ARBA" id="ARBA00022475"/>
    </source>
</evidence>
<dbReference type="AlphaFoldDB" id="A0A415QC24"/>
<evidence type="ECO:0000256" key="7">
    <source>
        <dbReference type="ARBA" id="ARBA00022840"/>
    </source>
</evidence>
<evidence type="ECO:0000256" key="9">
    <source>
        <dbReference type="ARBA" id="ARBA00023136"/>
    </source>
</evidence>
<keyword evidence="6" id="KW-0378">Hydrolase</keyword>
<dbReference type="GO" id="GO:0016887">
    <property type="term" value="F:ATP hydrolysis activity"/>
    <property type="evidence" value="ECO:0007669"/>
    <property type="project" value="InterPro"/>
</dbReference>
<feature type="transmembrane region" description="Helical" evidence="10">
    <location>
        <begin position="213"/>
        <end position="230"/>
    </location>
</feature>
<dbReference type="PANTHER" id="PTHR43394:SF1">
    <property type="entry name" value="ATP-BINDING CASSETTE SUB-FAMILY B MEMBER 10, MITOCHONDRIAL"/>
    <property type="match status" value="1"/>
</dbReference>
<dbReference type="Gene3D" id="1.20.1560.10">
    <property type="entry name" value="ABC transporter type 1, transmembrane domain"/>
    <property type="match status" value="1"/>
</dbReference>
<keyword evidence="4 10" id="KW-0812">Transmembrane</keyword>
<dbReference type="Proteomes" id="UP000286038">
    <property type="component" value="Unassembled WGS sequence"/>
</dbReference>
<dbReference type="GO" id="GO:0015421">
    <property type="term" value="F:ABC-type oligopeptide transporter activity"/>
    <property type="evidence" value="ECO:0007669"/>
    <property type="project" value="TreeGrafter"/>
</dbReference>
<dbReference type="Pfam" id="PF00664">
    <property type="entry name" value="ABC_membrane"/>
    <property type="match status" value="1"/>
</dbReference>
<evidence type="ECO:0000259" key="12">
    <source>
        <dbReference type="PROSITE" id="PS50929"/>
    </source>
</evidence>
<dbReference type="GO" id="GO:0005886">
    <property type="term" value="C:plasma membrane"/>
    <property type="evidence" value="ECO:0007669"/>
    <property type="project" value="UniProtKB-SubCell"/>
</dbReference>
<evidence type="ECO:0000256" key="6">
    <source>
        <dbReference type="ARBA" id="ARBA00022801"/>
    </source>
</evidence>
<name>A0A415QC24_9BACT</name>